<dbReference type="EMBL" id="CM000884">
    <property type="protein sequence ID" value="PNT62083.1"/>
    <property type="molecule type" value="Genomic_DNA"/>
</dbReference>
<name>A0A2K2CJ81_BRADI</name>
<feature type="region of interest" description="Disordered" evidence="1">
    <location>
        <begin position="75"/>
        <end position="98"/>
    </location>
</feature>
<dbReference type="InParanoid" id="A0A2K2CJ81"/>
<reference evidence="3" key="3">
    <citation type="submission" date="2018-08" db="UniProtKB">
        <authorList>
            <consortium name="EnsemblPlants"/>
        </authorList>
    </citation>
    <scope>IDENTIFICATION</scope>
    <source>
        <strain evidence="3">cv. Bd21</strain>
    </source>
</reference>
<evidence type="ECO:0000313" key="4">
    <source>
        <dbReference type="Proteomes" id="UP000008810"/>
    </source>
</evidence>
<organism evidence="2">
    <name type="scientific">Brachypodium distachyon</name>
    <name type="common">Purple false brome</name>
    <name type="synonym">Trachynia distachya</name>
    <dbReference type="NCBI Taxonomy" id="15368"/>
    <lineage>
        <taxon>Eukaryota</taxon>
        <taxon>Viridiplantae</taxon>
        <taxon>Streptophyta</taxon>
        <taxon>Embryophyta</taxon>
        <taxon>Tracheophyta</taxon>
        <taxon>Spermatophyta</taxon>
        <taxon>Magnoliopsida</taxon>
        <taxon>Liliopsida</taxon>
        <taxon>Poales</taxon>
        <taxon>Poaceae</taxon>
        <taxon>BOP clade</taxon>
        <taxon>Pooideae</taxon>
        <taxon>Stipodae</taxon>
        <taxon>Brachypodieae</taxon>
        <taxon>Brachypodium</taxon>
    </lineage>
</organism>
<dbReference type="Proteomes" id="UP000008810">
    <property type="component" value="Chromosome 5"/>
</dbReference>
<dbReference type="Gramene" id="PNT62083">
    <property type="protein sequence ID" value="PNT62083"/>
    <property type="gene ID" value="BRADI_5g25205v3"/>
</dbReference>
<keyword evidence="4" id="KW-1185">Reference proteome</keyword>
<proteinExistence type="predicted"/>
<protein>
    <submittedName>
        <fullName evidence="2 3">Uncharacterized protein</fullName>
    </submittedName>
</protein>
<evidence type="ECO:0000256" key="1">
    <source>
        <dbReference type="SAM" id="MobiDB-lite"/>
    </source>
</evidence>
<dbReference type="AlphaFoldDB" id="A0A2K2CJ81"/>
<accession>A0A2K2CJ81</accession>
<evidence type="ECO:0000313" key="3">
    <source>
        <dbReference type="EnsemblPlants" id="PNT62083"/>
    </source>
</evidence>
<gene>
    <name evidence="2" type="ORF">BRADI_5g25205v3</name>
</gene>
<feature type="region of interest" description="Disordered" evidence="1">
    <location>
        <begin position="14"/>
        <end position="44"/>
    </location>
</feature>
<reference evidence="2 3" key="1">
    <citation type="journal article" date="2010" name="Nature">
        <title>Genome sequencing and analysis of the model grass Brachypodium distachyon.</title>
        <authorList>
            <consortium name="International Brachypodium Initiative"/>
        </authorList>
    </citation>
    <scope>NUCLEOTIDE SEQUENCE [LARGE SCALE GENOMIC DNA]</scope>
    <source>
        <strain evidence="2 3">Bd21</strain>
    </source>
</reference>
<sequence length="121" mass="12849">MYQTSYPQHLLSASAHGCGATKNHHTSPAQEPTEQRVVAGSPKGGAGALPAVAIGARTAEVWRLGTEVLTAARGGAGSVRGARGLSRWPMGRRESKRQATDLKMFQALHVEEESCSKIQSR</sequence>
<dbReference type="EnsemblPlants" id="PNT62083">
    <property type="protein sequence ID" value="PNT62083"/>
    <property type="gene ID" value="BRADI_5g25205v3"/>
</dbReference>
<reference evidence="2" key="2">
    <citation type="submission" date="2017-06" db="EMBL/GenBank/DDBJ databases">
        <title>WGS assembly of Brachypodium distachyon.</title>
        <authorList>
            <consortium name="The International Brachypodium Initiative"/>
            <person name="Lucas S."/>
            <person name="Harmon-Smith M."/>
            <person name="Lail K."/>
            <person name="Tice H."/>
            <person name="Grimwood J."/>
            <person name="Bruce D."/>
            <person name="Barry K."/>
            <person name="Shu S."/>
            <person name="Lindquist E."/>
            <person name="Wang M."/>
            <person name="Pitluck S."/>
            <person name="Vogel J.P."/>
            <person name="Garvin D.F."/>
            <person name="Mockler T.C."/>
            <person name="Schmutz J."/>
            <person name="Rokhsar D."/>
            <person name="Bevan M.W."/>
        </authorList>
    </citation>
    <scope>NUCLEOTIDE SEQUENCE</scope>
    <source>
        <strain evidence="2">Bd21</strain>
    </source>
</reference>
<evidence type="ECO:0000313" key="2">
    <source>
        <dbReference type="EMBL" id="PNT62083.1"/>
    </source>
</evidence>